<dbReference type="Proteomes" id="UP000077134">
    <property type="component" value="Unassembled WGS sequence"/>
</dbReference>
<dbReference type="Gene3D" id="3.40.630.30">
    <property type="match status" value="1"/>
</dbReference>
<feature type="domain" description="N-acetyltransferase" evidence="1">
    <location>
        <begin position="1"/>
        <end position="151"/>
    </location>
</feature>
<evidence type="ECO:0000313" key="3">
    <source>
        <dbReference type="Proteomes" id="UP000077134"/>
    </source>
</evidence>
<dbReference type="InterPro" id="IPR000182">
    <property type="entry name" value="GNAT_dom"/>
</dbReference>
<dbReference type="KEGG" id="pcx:LPB68_10010"/>
<dbReference type="GO" id="GO:0016747">
    <property type="term" value="F:acyltransferase activity, transferring groups other than amino-acyl groups"/>
    <property type="evidence" value="ECO:0007669"/>
    <property type="project" value="InterPro"/>
</dbReference>
<evidence type="ECO:0000313" key="2">
    <source>
        <dbReference type="EMBL" id="OAB72484.1"/>
    </source>
</evidence>
<dbReference type="OrthoDB" id="5291446at2"/>
<accession>A0A167BVE3</accession>
<protein>
    <recommendedName>
        <fullName evidence="1">N-acetyltransferase domain-containing protein</fullName>
    </recommendedName>
</protein>
<dbReference type="PROSITE" id="PS51186">
    <property type="entry name" value="GNAT"/>
    <property type="match status" value="1"/>
</dbReference>
<dbReference type="InterPro" id="IPR016181">
    <property type="entry name" value="Acyl_CoA_acyltransferase"/>
</dbReference>
<dbReference type="RefSeq" id="WP_068660038.1">
    <property type="nucleotide sequence ID" value="NZ_CP017770.1"/>
</dbReference>
<evidence type="ECO:0000259" key="1">
    <source>
        <dbReference type="PROSITE" id="PS51186"/>
    </source>
</evidence>
<proteinExistence type="predicted"/>
<organism evidence="2 3">
    <name type="scientific">Paenibacillus crassostreae</name>
    <dbReference type="NCBI Taxonomy" id="1763538"/>
    <lineage>
        <taxon>Bacteria</taxon>
        <taxon>Bacillati</taxon>
        <taxon>Bacillota</taxon>
        <taxon>Bacilli</taxon>
        <taxon>Bacillales</taxon>
        <taxon>Paenibacillaceae</taxon>
        <taxon>Paenibacillus</taxon>
    </lineage>
</organism>
<gene>
    <name evidence="2" type="ORF">PNBC_16455</name>
</gene>
<dbReference type="EMBL" id="LSFN01000035">
    <property type="protein sequence ID" value="OAB72484.1"/>
    <property type="molecule type" value="Genomic_DNA"/>
</dbReference>
<dbReference type="CDD" id="cd04301">
    <property type="entry name" value="NAT_SF"/>
    <property type="match status" value="1"/>
</dbReference>
<sequence length="371" mass="40864">MEFRLIREHELKEAAFLAEEVFCDNGERYMEYSFPSLFRPGVSHSYAAFSDQGKLVSFIGMVPVMIHSGKARISAYSIGAVCTEQAYRGQGIARKLLTLCQQHAKEAGASLMFISGDIPLYTKAGSMTFGKSEKYSIHANAAEQLENQPTTWTYSEMEPQDLFAIHALILQNPAAIQWGITELAQFIGASPMANIYQMNQYVRVARTSEQEIVAIAVFAIPRVDSPDRAGMLVEYAGLPSAVTALISHSFTQFEIESLSVTIPWQDKELANLLQSVHANVEQQANAGTVLIVDGATLITQAGYDISTTNETAISILPDGRYKLHTQHKSSVIGGNPELCSLLFNPDSDVDQLEDTNLPTIALPYMYGLYFI</sequence>
<comment type="caution">
    <text evidence="2">The sequence shown here is derived from an EMBL/GenBank/DDBJ whole genome shotgun (WGS) entry which is preliminary data.</text>
</comment>
<dbReference type="AlphaFoldDB" id="A0A167BVE3"/>
<keyword evidence="3" id="KW-1185">Reference proteome</keyword>
<dbReference type="SUPFAM" id="SSF55729">
    <property type="entry name" value="Acyl-CoA N-acyltransferases (Nat)"/>
    <property type="match status" value="1"/>
</dbReference>
<dbReference type="STRING" id="1763538.LPB68_10010"/>
<name>A0A167BVE3_9BACL</name>
<reference evidence="2 3" key="1">
    <citation type="submission" date="2016-02" db="EMBL/GenBank/DDBJ databases">
        <title>Paenibacillus sp. LPB0068, isolated from Crassostrea gigas.</title>
        <authorList>
            <person name="Shin S.-K."/>
            <person name="Yi H."/>
        </authorList>
    </citation>
    <scope>NUCLEOTIDE SEQUENCE [LARGE SCALE GENOMIC DNA]</scope>
    <source>
        <strain evidence="2 3">LPB0068</strain>
    </source>
</reference>
<dbReference type="Pfam" id="PF13527">
    <property type="entry name" value="Acetyltransf_9"/>
    <property type="match status" value="1"/>
</dbReference>